<reference evidence="1 3" key="1">
    <citation type="journal article" date="2012" name="Nature">
        <title>Algal genomes reveal evolutionary mosaicism and the fate of nucleomorphs.</title>
        <authorList>
            <consortium name="DOE Joint Genome Institute"/>
            <person name="Curtis B.A."/>
            <person name="Tanifuji G."/>
            <person name="Burki F."/>
            <person name="Gruber A."/>
            <person name="Irimia M."/>
            <person name="Maruyama S."/>
            <person name="Arias M.C."/>
            <person name="Ball S.G."/>
            <person name="Gile G.H."/>
            <person name="Hirakawa Y."/>
            <person name="Hopkins J.F."/>
            <person name="Kuo A."/>
            <person name="Rensing S.A."/>
            <person name="Schmutz J."/>
            <person name="Symeonidi A."/>
            <person name="Elias M."/>
            <person name="Eveleigh R.J."/>
            <person name="Herman E.K."/>
            <person name="Klute M.J."/>
            <person name="Nakayama T."/>
            <person name="Obornik M."/>
            <person name="Reyes-Prieto A."/>
            <person name="Armbrust E.V."/>
            <person name="Aves S.J."/>
            <person name="Beiko R.G."/>
            <person name="Coutinho P."/>
            <person name="Dacks J.B."/>
            <person name="Durnford D.G."/>
            <person name="Fast N.M."/>
            <person name="Green B.R."/>
            <person name="Grisdale C.J."/>
            <person name="Hempel F."/>
            <person name="Henrissat B."/>
            <person name="Hoppner M.P."/>
            <person name="Ishida K."/>
            <person name="Kim E."/>
            <person name="Koreny L."/>
            <person name="Kroth P.G."/>
            <person name="Liu Y."/>
            <person name="Malik S.B."/>
            <person name="Maier U.G."/>
            <person name="McRose D."/>
            <person name="Mock T."/>
            <person name="Neilson J.A."/>
            <person name="Onodera N.T."/>
            <person name="Poole A.M."/>
            <person name="Pritham E.J."/>
            <person name="Richards T.A."/>
            <person name="Rocap G."/>
            <person name="Roy S.W."/>
            <person name="Sarai C."/>
            <person name="Schaack S."/>
            <person name="Shirato S."/>
            <person name="Slamovits C.H."/>
            <person name="Spencer D.F."/>
            <person name="Suzuki S."/>
            <person name="Worden A.Z."/>
            <person name="Zauner S."/>
            <person name="Barry K."/>
            <person name="Bell C."/>
            <person name="Bharti A.K."/>
            <person name="Crow J.A."/>
            <person name="Grimwood J."/>
            <person name="Kramer R."/>
            <person name="Lindquist E."/>
            <person name="Lucas S."/>
            <person name="Salamov A."/>
            <person name="McFadden G.I."/>
            <person name="Lane C.E."/>
            <person name="Keeling P.J."/>
            <person name="Gray M.W."/>
            <person name="Grigoriev I.V."/>
            <person name="Archibald J.M."/>
        </authorList>
    </citation>
    <scope>NUCLEOTIDE SEQUENCE</scope>
    <source>
        <strain evidence="1 3">CCMP2712</strain>
    </source>
</reference>
<name>L1JEQ8_GUITC</name>
<dbReference type="AlphaFoldDB" id="L1JEQ8"/>
<proteinExistence type="predicted"/>
<protein>
    <submittedName>
        <fullName evidence="1 2">Uncharacterized protein</fullName>
    </submittedName>
</protein>
<dbReference type="KEGG" id="gtt:GUITHDRAFT_107324"/>
<reference evidence="2" key="3">
    <citation type="submission" date="2015-06" db="UniProtKB">
        <authorList>
            <consortium name="EnsemblProtists"/>
        </authorList>
    </citation>
    <scope>IDENTIFICATION</scope>
</reference>
<evidence type="ECO:0000313" key="3">
    <source>
        <dbReference type="Proteomes" id="UP000011087"/>
    </source>
</evidence>
<sequence length="116" mass="13781">MVHIQHKDIHMPLDTISMRSCHHHYTNHLDMELVHWRNFDTYSQPDTRCTLKGLLWNIFLAGMEKVTLLQWDIRILQGKENMCCDPVARTFLVDMGQSCWNSSADRRNPKGKRRKM</sequence>
<evidence type="ECO:0000313" key="2">
    <source>
        <dbReference type="EnsemblProtists" id="EKX46976"/>
    </source>
</evidence>
<organism evidence="1">
    <name type="scientific">Guillardia theta (strain CCMP2712)</name>
    <name type="common">Cryptophyte</name>
    <dbReference type="NCBI Taxonomy" id="905079"/>
    <lineage>
        <taxon>Eukaryota</taxon>
        <taxon>Cryptophyceae</taxon>
        <taxon>Pyrenomonadales</taxon>
        <taxon>Geminigeraceae</taxon>
        <taxon>Guillardia</taxon>
    </lineage>
</organism>
<dbReference type="PaxDb" id="55529-EKX46976"/>
<reference evidence="3" key="2">
    <citation type="submission" date="2012-11" db="EMBL/GenBank/DDBJ databases">
        <authorList>
            <person name="Kuo A."/>
            <person name="Curtis B.A."/>
            <person name="Tanifuji G."/>
            <person name="Burki F."/>
            <person name="Gruber A."/>
            <person name="Irimia M."/>
            <person name="Maruyama S."/>
            <person name="Arias M.C."/>
            <person name="Ball S.G."/>
            <person name="Gile G.H."/>
            <person name="Hirakawa Y."/>
            <person name="Hopkins J.F."/>
            <person name="Rensing S.A."/>
            <person name="Schmutz J."/>
            <person name="Symeonidi A."/>
            <person name="Elias M."/>
            <person name="Eveleigh R.J."/>
            <person name="Herman E.K."/>
            <person name="Klute M.J."/>
            <person name="Nakayama T."/>
            <person name="Obornik M."/>
            <person name="Reyes-Prieto A."/>
            <person name="Armbrust E.V."/>
            <person name="Aves S.J."/>
            <person name="Beiko R.G."/>
            <person name="Coutinho P."/>
            <person name="Dacks J.B."/>
            <person name="Durnford D.G."/>
            <person name="Fast N.M."/>
            <person name="Green B.R."/>
            <person name="Grisdale C."/>
            <person name="Hempe F."/>
            <person name="Henrissat B."/>
            <person name="Hoppner M.P."/>
            <person name="Ishida K.-I."/>
            <person name="Kim E."/>
            <person name="Koreny L."/>
            <person name="Kroth P.G."/>
            <person name="Liu Y."/>
            <person name="Malik S.-B."/>
            <person name="Maier U.G."/>
            <person name="McRose D."/>
            <person name="Mock T."/>
            <person name="Neilson J.A."/>
            <person name="Onodera N.T."/>
            <person name="Poole A.M."/>
            <person name="Pritham E.J."/>
            <person name="Richards T.A."/>
            <person name="Rocap G."/>
            <person name="Roy S.W."/>
            <person name="Sarai C."/>
            <person name="Schaack S."/>
            <person name="Shirato S."/>
            <person name="Slamovits C.H."/>
            <person name="Spencer D.F."/>
            <person name="Suzuki S."/>
            <person name="Worden A.Z."/>
            <person name="Zauner S."/>
            <person name="Barry K."/>
            <person name="Bell C."/>
            <person name="Bharti A.K."/>
            <person name="Crow J.A."/>
            <person name="Grimwood J."/>
            <person name="Kramer R."/>
            <person name="Lindquist E."/>
            <person name="Lucas S."/>
            <person name="Salamov A."/>
            <person name="McFadden G.I."/>
            <person name="Lane C.E."/>
            <person name="Keeling P.J."/>
            <person name="Gray M.W."/>
            <person name="Grigoriev I.V."/>
            <person name="Archibald J.M."/>
        </authorList>
    </citation>
    <scope>NUCLEOTIDE SEQUENCE</scope>
    <source>
        <strain evidence="3">CCMP2712</strain>
    </source>
</reference>
<dbReference type="Proteomes" id="UP000011087">
    <property type="component" value="Unassembled WGS sequence"/>
</dbReference>
<dbReference type="EnsemblProtists" id="EKX46976">
    <property type="protein sequence ID" value="EKX46976"/>
    <property type="gene ID" value="GUITHDRAFT_107324"/>
</dbReference>
<evidence type="ECO:0000313" key="1">
    <source>
        <dbReference type="EMBL" id="EKX46976.1"/>
    </source>
</evidence>
<accession>L1JEQ8</accession>
<dbReference type="RefSeq" id="XP_005833956.1">
    <property type="nucleotide sequence ID" value="XM_005833899.1"/>
</dbReference>
<keyword evidence="3" id="KW-1185">Reference proteome</keyword>
<gene>
    <name evidence="1" type="ORF">GUITHDRAFT_107324</name>
</gene>
<dbReference type="HOGENOM" id="CLU_2101592_0_0_1"/>
<dbReference type="EMBL" id="JH992992">
    <property type="protein sequence ID" value="EKX46976.1"/>
    <property type="molecule type" value="Genomic_DNA"/>
</dbReference>
<dbReference type="GeneID" id="17303479"/>